<reference evidence="7" key="1">
    <citation type="journal article" date="2021" name="Sci. Adv.">
        <title>The American lobster genome reveals insights on longevity, neural, and immune adaptations.</title>
        <authorList>
            <person name="Polinski J.M."/>
            <person name="Zimin A.V."/>
            <person name="Clark K.F."/>
            <person name="Kohn A.B."/>
            <person name="Sadowski N."/>
            <person name="Timp W."/>
            <person name="Ptitsyn A."/>
            <person name="Khanna P."/>
            <person name="Romanova D.Y."/>
            <person name="Williams P."/>
            <person name="Greenwood S.J."/>
            <person name="Moroz L.L."/>
            <person name="Walt D.R."/>
            <person name="Bodnar A.G."/>
        </authorList>
    </citation>
    <scope>NUCLEOTIDE SEQUENCE</scope>
    <source>
        <strain evidence="7">GMGI-L3</strain>
    </source>
</reference>
<dbReference type="SUPFAM" id="SSF56112">
    <property type="entry name" value="Protein kinase-like (PK-like)"/>
    <property type="match status" value="1"/>
</dbReference>
<dbReference type="Pfam" id="PF07714">
    <property type="entry name" value="PK_Tyr_Ser-Thr"/>
    <property type="match status" value="1"/>
</dbReference>
<dbReference type="InterPro" id="IPR000719">
    <property type="entry name" value="Prot_kinase_dom"/>
</dbReference>
<dbReference type="GO" id="GO:0004383">
    <property type="term" value="F:guanylate cyclase activity"/>
    <property type="evidence" value="ECO:0007669"/>
    <property type="project" value="UniProtKB-EC"/>
</dbReference>
<evidence type="ECO:0000256" key="3">
    <source>
        <dbReference type="ARBA" id="ARBA00022741"/>
    </source>
</evidence>
<dbReference type="InterPro" id="IPR001245">
    <property type="entry name" value="Ser-Thr/Tyr_kinase_cat_dom"/>
</dbReference>
<evidence type="ECO:0000256" key="1">
    <source>
        <dbReference type="ARBA" id="ARBA00001436"/>
    </source>
</evidence>
<protein>
    <recommendedName>
        <fullName evidence="2">guanylate cyclase</fullName>
        <ecNumber evidence="2">4.6.1.2</ecNumber>
    </recommendedName>
</protein>
<dbReference type="AlphaFoldDB" id="A0A8J5K2R9"/>
<dbReference type="PANTHER" id="PTHR11920">
    <property type="entry name" value="GUANYLYL CYCLASE"/>
    <property type="match status" value="1"/>
</dbReference>
<dbReference type="GO" id="GO:0007168">
    <property type="term" value="P:receptor guanylyl cyclase signaling pathway"/>
    <property type="evidence" value="ECO:0007669"/>
    <property type="project" value="TreeGrafter"/>
</dbReference>
<evidence type="ECO:0000313" key="7">
    <source>
        <dbReference type="EMBL" id="KAG7169412.1"/>
    </source>
</evidence>
<comment type="catalytic activity">
    <reaction evidence="1">
        <text>GTP = 3',5'-cyclic GMP + diphosphate</text>
        <dbReference type="Rhea" id="RHEA:13665"/>
        <dbReference type="ChEBI" id="CHEBI:33019"/>
        <dbReference type="ChEBI" id="CHEBI:37565"/>
        <dbReference type="ChEBI" id="CHEBI:57746"/>
        <dbReference type="EC" id="4.6.1.2"/>
    </reaction>
</comment>
<keyword evidence="8" id="KW-1185">Reference proteome</keyword>
<dbReference type="GO" id="GO:0004672">
    <property type="term" value="F:protein kinase activity"/>
    <property type="evidence" value="ECO:0007669"/>
    <property type="project" value="InterPro"/>
</dbReference>
<dbReference type="PROSITE" id="PS50011">
    <property type="entry name" value="PROTEIN_KINASE_DOM"/>
    <property type="match status" value="1"/>
</dbReference>
<dbReference type="PANTHER" id="PTHR11920:SF501">
    <property type="entry name" value="GUANYLATE CYCLASE 32E"/>
    <property type="match status" value="1"/>
</dbReference>
<dbReference type="GO" id="GO:0005886">
    <property type="term" value="C:plasma membrane"/>
    <property type="evidence" value="ECO:0007669"/>
    <property type="project" value="TreeGrafter"/>
</dbReference>
<dbReference type="GO" id="GO:0004016">
    <property type="term" value="F:adenylate cyclase activity"/>
    <property type="evidence" value="ECO:0007669"/>
    <property type="project" value="TreeGrafter"/>
</dbReference>
<gene>
    <name evidence="7" type="primary">Gyc32E-L3</name>
    <name evidence="7" type="ORF">Hamer_G023448</name>
</gene>
<proteinExistence type="predicted"/>
<dbReference type="GO" id="GO:0005524">
    <property type="term" value="F:ATP binding"/>
    <property type="evidence" value="ECO:0007669"/>
    <property type="project" value="InterPro"/>
</dbReference>
<keyword evidence="5" id="KW-0141">cGMP biosynthesis</keyword>
<keyword evidence="4" id="KW-0456">Lyase</keyword>
<comment type="caution">
    <text evidence="7">The sequence shown here is derived from an EMBL/GenBank/DDBJ whole genome shotgun (WGS) entry which is preliminary data.</text>
</comment>
<dbReference type="Gene3D" id="1.10.510.10">
    <property type="entry name" value="Transferase(Phosphotransferase) domain 1"/>
    <property type="match status" value="1"/>
</dbReference>
<dbReference type="EMBL" id="JAHLQT010016841">
    <property type="protein sequence ID" value="KAG7169412.1"/>
    <property type="molecule type" value="Genomic_DNA"/>
</dbReference>
<evidence type="ECO:0000256" key="2">
    <source>
        <dbReference type="ARBA" id="ARBA00012202"/>
    </source>
</evidence>
<dbReference type="InterPro" id="IPR050401">
    <property type="entry name" value="Cyclic_nucleotide_synthase"/>
</dbReference>
<feature type="domain" description="Protein kinase" evidence="6">
    <location>
        <begin position="1"/>
        <end position="170"/>
    </location>
</feature>
<evidence type="ECO:0000259" key="6">
    <source>
        <dbReference type="PROSITE" id="PS50011"/>
    </source>
</evidence>
<organism evidence="7 8">
    <name type="scientific">Homarus americanus</name>
    <name type="common">American lobster</name>
    <dbReference type="NCBI Taxonomy" id="6706"/>
    <lineage>
        <taxon>Eukaryota</taxon>
        <taxon>Metazoa</taxon>
        <taxon>Ecdysozoa</taxon>
        <taxon>Arthropoda</taxon>
        <taxon>Crustacea</taxon>
        <taxon>Multicrustacea</taxon>
        <taxon>Malacostraca</taxon>
        <taxon>Eumalacostraca</taxon>
        <taxon>Eucarida</taxon>
        <taxon>Decapoda</taxon>
        <taxon>Pleocyemata</taxon>
        <taxon>Astacidea</taxon>
        <taxon>Nephropoidea</taxon>
        <taxon>Nephropidae</taxon>
        <taxon>Homarus</taxon>
    </lineage>
</organism>
<sequence>MRDVRHENLLPFIGSSVDTGNICILTAYCARGSLEDVLSNDDLLLDNMFVASLVADLIKGMVYLHDSEIVSHGNLRSSNCLVDSRWILQVADFGLHEFKASPDQVVEGRKKLWVAPELLRATGEHPRGTQKGDVFSFAVILYEVVGRAGPWGDLLNKISIHGECLEPNLT</sequence>
<evidence type="ECO:0000256" key="4">
    <source>
        <dbReference type="ARBA" id="ARBA00023239"/>
    </source>
</evidence>
<dbReference type="GO" id="GO:0001653">
    <property type="term" value="F:peptide receptor activity"/>
    <property type="evidence" value="ECO:0007669"/>
    <property type="project" value="TreeGrafter"/>
</dbReference>
<evidence type="ECO:0000313" key="8">
    <source>
        <dbReference type="Proteomes" id="UP000747542"/>
    </source>
</evidence>
<keyword evidence="3" id="KW-0547">Nucleotide-binding</keyword>
<name>A0A8J5K2R9_HOMAM</name>
<dbReference type="InterPro" id="IPR011009">
    <property type="entry name" value="Kinase-like_dom_sf"/>
</dbReference>
<evidence type="ECO:0000256" key="5">
    <source>
        <dbReference type="ARBA" id="ARBA00023293"/>
    </source>
</evidence>
<dbReference type="EC" id="4.6.1.2" evidence="2"/>
<dbReference type="Proteomes" id="UP000747542">
    <property type="component" value="Unassembled WGS sequence"/>
</dbReference>
<accession>A0A8J5K2R9</accession>